<feature type="transmembrane region" description="Helical" evidence="2">
    <location>
        <begin position="406"/>
        <end position="429"/>
    </location>
</feature>
<dbReference type="AlphaFoldDB" id="A0A1E5QQI7"/>
<organism evidence="4">
    <name type="scientific">Desertifilum tharense IPPAS B-1220</name>
    <dbReference type="NCBI Taxonomy" id="1781255"/>
    <lineage>
        <taxon>Bacteria</taxon>
        <taxon>Bacillati</taxon>
        <taxon>Cyanobacteriota</taxon>
        <taxon>Cyanophyceae</taxon>
        <taxon>Desertifilales</taxon>
        <taxon>Desertifilaceae</taxon>
        <taxon>Desertifilum</taxon>
    </lineage>
</organism>
<feature type="region of interest" description="Disordered" evidence="1">
    <location>
        <begin position="117"/>
        <end position="151"/>
    </location>
</feature>
<reference evidence="4" key="1">
    <citation type="submission" date="2016-09" db="EMBL/GenBank/DDBJ databases">
        <title>Draft genome of thermotolerant cyanobacterium Desertifilum sp. strain IPPAS B-1220.</title>
        <authorList>
            <person name="Sinetova M.A."/>
            <person name="Bolakhan K."/>
            <person name="Zayadan B.K."/>
            <person name="Mironov K.S."/>
            <person name="Ustinova V."/>
            <person name="Kupriyanova E.V."/>
            <person name="Sidorov R.A."/>
            <person name="Skrypnik A.N."/>
            <person name="Gogoleva N.E."/>
            <person name="Gogolev Y.V."/>
            <person name="Los D.A."/>
        </authorList>
    </citation>
    <scope>NUCLEOTIDE SEQUENCE [LARGE SCALE GENOMIC DNA]</scope>
    <source>
        <strain evidence="4">IPPAS B-1220</strain>
    </source>
</reference>
<dbReference type="CDD" id="cd00060">
    <property type="entry name" value="FHA"/>
    <property type="match status" value="1"/>
</dbReference>
<feature type="transmembrane region" description="Helical" evidence="2">
    <location>
        <begin position="435"/>
        <end position="457"/>
    </location>
</feature>
<accession>A0A1E5QQI7</accession>
<dbReference type="OrthoDB" id="9816434at2"/>
<keyword evidence="2" id="KW-0472">Membrane</keyword>
<dbReference type="InterPro" id="IPR008984">
    <property type="entry name" value="SMAD_FHA_dom_sf"/>
</dbReference>
<dbReference type="InterPro" id="IPR026898">
    <property type="entry name" value="PrsW"/>
</dbReference>
<dbReference type="GO" id="GO:0008233">
    <property type="term" value="F:peptidase activity"/>
    <property type="evidence" value="ECO:0007669"/>
    <property type="project" value="InterPro"/>
</dbReference>
<dbReference type="RefSeq" id="WP_069965732.1">
    <property type="nucleotide sequence ID" value="NZ_CM124774.1"/>
</dbReference>
<gene>
    <name evidence="4" type="ORF">BH720_03280</name>
</gene>
<dbReference type="EMBL" id="MJGC01000035">
    <property type="protein sequence ID" value="OEJ76593.1"/>
    <property type="molecule type" value="Genomic_DNA"/>
</dbReference>
<evidence type="ECO:0000313" key="4">
    <source>
        <dbReference type="EMBL" id="OEJ76593.1"/>
    </source>
</evidence>
<name>A0A1E5QQI7_9CYAN</name>
<dbReference type="Pfam" id="PF13367">
    <property type="entry name" value="PrsW-protease"/>
    <property type="match status" value="1"/>
</dbReference>
<proteinExistence type="predicted"/>
<dbReference type="Gene3D" id="2.60.200.20">
    <property type="match status" value="1"/>
</dbReference>
<feature type="transmembrane region" description="Helical" evidence="2">
    <location>
        <begin position="197"/>
        <end position="215"/>
    </location>
</feature>
<feature type="transmembrane region" description="Helical" evidence="2">
    <location>
        <begin position="174"/>
        <end position="191"/>
    </location>
</feature>
<keyword evidence="2" id="KW-1133">Transmembrane helix</keyword>
<keyword evidence="2" id="KW-0812">Transmembrane</keyword>
<dbReference type="Pfam" id="PF00498">
    <property type="entry name" value="FHA"/>
    <property type="match status" value="1"/>
</dbReference>
<feature type="domain" description="FHA" evidence="3">
    <location>
        <begin position="35"/>
        <end position="89"/>
    </location>
</feature>
<dbReference type="SUPFAM" id="SSF49879">
    <property type="entry name" value="SMAD/FHA domain"/>
    <property type="match status" value="1"/>
</dbReference>
<protein>
    <recommendedName>
        <fullName evidence="3">FHA domain-containing protein</fullName>
    </recommendedName>
</protein>
<dbReference type="InterPro" id="IPR050923">
    <property type="entry name" value="Cell_Proc_Reg/RNA_Proc"/>
</dbReference>
<dbReference type="SMART" id="SM00240">
    <property type="entry name" value="FHA"/>
    <property type="match status" value="1"/>
</dbReference>
<evidence type="ECO:0000256" key="1">
    <source>
        <dbReference type="SAM" id="MobiDB-lite"/>
    </source>
</evidence>
<dbReference type="InterPro" id="IPR000253">
    <property type="entry name" value="FHA_dom"/>
</dbReference>
<feature type="transmembrane region" description="Helical" evidence="2">
    <location>
        <begin position="224"/>
        <end position="242"/>
    </location>
</feature>
<dbReference type="PROSITE" id="PS50006">
    <property type="entry name" value="FHA_DOMAIN"/>
    <property type="match status" value="1"/>
</dbReference>
<evidence type="ECO:0000259" key="3">
    <source>
        <dbReference type="PROSITE" id="PS50006"/>
    </source>
</evidence>
<dbReference type="STRING" id="1781255.BH720_03280"/>
<evidence type="ECO:0000256" key="2">
    <source>
        <dbReference type="SAM" id="Phobius"/>
    </source>
</evidence>
<sequence length="475" mass="51709">MTNKNSAIGFLRQLVINDLTGQNPPRYPLSSGTEMVVGRDPRCQVVLDSNRYGMVSRRHAAIRPLSGGLGWEIHDLGSANGTYINGSRLQERCRLRVGDRITLGQNGPEFIFEAPPVASAPQSESATFPLPNTLKRPPSAPVRSQPKRPESADTVTLTQLFPIFSTGRDLARKAYFIPASITAIVVVLLFSVQVPTLFNLVLGGYMAGIAYYYVYQLCGKHKPWWLLLGAAVLTALLARPLVTLFGPFFYRILAGWAPGNSLWALLVRETLGTGLLEELIKALPIAIAFQWGRLLRVTQATATQMGHPPHPHFNPQSIGVWEPLDGILLGTAAAIGFTLVETLGLYVPSTIQSAVNGAEPGLGYLAGLQLLIPRVLGSVSGHMAYSGYLGYFVGLSVLKRRKRWRILGVGYFTAALLHGLWNATGHYFFTEVSQLAGAVALALIGMLSYAFLAAAILKARALSPTREQNFATRMW</sequence>
<dbReference type="PANTHER" id="PTHR23308">
    <property type="entry name" value="NUCLEAR INHIBITOR OF PROTEIN PHOSPHATASE-1"/>
    <property type="match status" value="1"/>
</dbReference>
<comment type="caution">
    <text evidence="4">The sequence shown here is derived from an EMBL/GenBank/DDBJ whole genome shotgun (WGS) entry which is preliminary data.</text>
</comment>